<name>A0A1M6CP10_9FIRM</name>
<dbReference type="PANTHER" id="PTHR34071">
    <property type="entry name" value="5-NITROIMIDAZOLE ANTIBIOTICS RESISTANCE PROTEIN, NIMA-FAMILY-RELATED PROTEIN-RELATED"/>
    <property type="match status" value="1"/>
</dbReference>
<evidence type="ECO:0000313" key="2">
    <source>
        <dbReference type="Proteomes" id="UP000324781"/>
    </source>
</evidence>
<evidence type="ECO:0000313" key="1">
    <source>
        <dbReference type="EMBL" id="SHI62772.1"/>
    </source>
</evidence>
<dbReference type="RefSeq" id="WP_149677848.1">
    <property type="nucleotide sequence ID" value="NZ_FQZP01000005.1"/>
</dbReference>
<dbReference type="AlphaFoldDB" id="A0A1M6CP10"/>
<dbReference type="InterPro" id="IPR024747">
    <property type="entry name" value="Pyridox_Oxase-rel"/>
</dbReference>
<keyword evidence="2" id="KW-1185">Reference proteome</keyword>
<sequence length="159" mass="18084">MFREMRRGRQLMSPEETIAVLERGSNGVLACLGDEDYPYAVPINYVYHNGKIYFHSAMSGHKMDAMMKHPKVSFAVIYQDTIVSEKYTSYFRSAIVFGKARIAEGDERLEAFRALVEKYSGDQPEENKRREIEGCTRAHIVAIDIEHMTGKQAKELVGG</sequence>
<dbReference type="OrthoDB" id="9794935at2"/>
<dbReference type="SUPFAM" id="SSF50475">
    <property type="entry name" value="FMN-binding split barrel"/>
    <property type="match status" value="1"/>
</dbReference>
<organism evidence="1 2">
    <name type="scientific">Thermoclostridium caenicola</name>
    <dbReference type="NCBI Taxonomy" id="659425"/>
    <lineage>
        <taxon>Bacteria</taxon>
        <taxon>Bacillati</taxon>
        <taxon>Bacillota</taxon>
        <taxon>Clostridia</taxon>
        <taxon>Eubacteriales</taxon>
        <taxon>Oscillospiraceae</taxon>
        <taxon>Thermoclostridium</taxon>
    </lineage>
</organism>
<dbReference type="InterPro" id="IPR012349">
    <property type="entry name" value="Split_barrel_FMN-bd"/>
</dbReference>
<dbReference type="PANTHER" id="PTHR34071:SF2">
    <property type="entry name" value="FLAVIN-NUCLEOTIDE-BINDING PROTEIN"/>
    <property type="match status" value="1"/>
</dbReference>
<dbReference type="Pfam" id="PF12900">
    <property type="entry name" value="Pyridox_ox_2"/>
    <property type="match status" value="1"/>
</dbReference>
<dbReference type="Proteomes" id="UP000324781">
    <property type="component" value="Unassembled WGS sequence"/>
</dbReference>
<gene>
    <name evidence="1" type="ORF">SAMN05444373_100585</name>
</gene>
<dbReference type="Gene3D" id="2.30.110.10">
    <property type="entry name" value="Electron Transport, Fmn-binding Protein, Chain A"/>
    <property type="match status" value="1"/>
</dbReference>
<evidence type="ECO:0008006" key="3">
    <source>
        <dbReference type="Google" id="ProtNLM"/>
    </source>
</evidence>
<reference evidence="1 2" key="1">
    <citation type="submission" date="2016-11" db="EMBL/GenBank/DDBJ databases">
        <authorList>
            <person name="Varghese N."/>
            <person name="Submissions S."/>
        </authorList>
    </citation>
    <scope>NUCLEOTIDE SEQUENCE [LARGE SCALE GENOMIC DNA]</scope>
    <source>
        <strain evidence="1 2">DSM 19027</strain>
    </source>
</reference>
<proteinExistence type="predicted"/>
<accession>A0A1M6CP10</accession>
<dbReference type="EMBL" id="FQZP01000005">
    <property type="protein sequence ID" value="SHI62772.1"/>
    <property type="molecule type" value="Genomic_DNA"/>
</dbReference>
<protein>
    <recommendedName>
        <fullName evidence="3">Nitroimidazol reductase NimA, pyridoxamine 5'-phosphate oxidase superfamily</fullName>
    </recommendedName>
</protein>